<keyword evidence="1" id="KW-0472">Membrane</keyword>
<organism evidence="2 3">
    <name type="scientific">Ambrosiozyma monospora</name>
    <name type="common">Yeast</name>
    <name type="synonym">Endomycopsis monosporus</name>
    <dbReference type="NCBI Taxonomy" id="43982"/>
    <lineage>
        <taxon>Eukaryota</taxon>
        <taxon>Fungi</taxon>
        <taxon>Dikarya</taxon>
        <taxon>Ascomycota</taxon>
        <taxon>Saccharomycotina</taxon>
        <taxon>Pichiomycetes</taxon>
        <taxon>Pichiales</taxon>
        <taxon>Pichiaceae</taxon>
        <taxon>Ambrosiozyma</taxon>
    </lineage>
</organism>
<dbReference type="PANTHER" id="PTHR37852">
    <property type="entry name" value="YALI0B21208P"/>
    <property type="match status" value="1"/>
</dbReference>
<dbReference type="AlphaFoldDB" id="A0A9W6YVN4"/>
<keyword evidence="1" id="KW-1133">Transmembrane helix</keyword>
<protein>
    <submittedName>
        <fullName evidence="2">Unnamed protein product</fullName>
    </submittedName>
</protein>
<comment type="caution">
    <text evidence="2">The sequence shown here is derived from an EMBL/GenBank/DDBJ whole genome shotgun (WGS) entry which is preliminary data.</text>
</comment>
<evidence type="ECO:0000313" key="2">
    <source>
        <dbReference type="EMBL" id="GMG21556.1"/>
    </source>
</evidence>
<sequence>MSIDPTQITSTTINAGTVTPKETQQEIKSAISHYIDSDPDSLKQRLGIPSPARVFLFTTAGFIAGGLGGLLVGYKSAGLRFLASNSHRLPKSFNGWYMYHKRKGYFCLKESMILGFKTGCKTGGFTMLLFGLEAGLDEMRNKVNSYGTLKDGSSKWDFTDTMMASCLSGFLYAWFHGLNKVQSKDLIKKGGKAGLLFGLSQDLLQFVRGADVWYLSSVFGVVPMKLKDRILGPDYQKQAQENV</sequence>
<dbReference type="OrthoDB" id="5584028at2759"/>
<keyword evidence="3" id="KW-1185">Reference proteome</keyword>
<dbReference type="Proteomes" id="UP001165063">
    <property type="component" value="Unassembled WGS sequence"/>
</dbReference>
<evidence type="ECO:0000313" key="3">
    <source>
        <dbReference type="Proteomes" id="UP001165063"/>
    </source>
</evidence>
<evidence type="ECO:0000256" key="1">
    <source>
        <dbReference type="SAM" id="Phobius"/>
    </source>
</evidence>
<proteinExistence type="predicted"/>
<dbReference type="EMBL" id="BSXU01000707">
    <property type="protein sequence ID" value="GMG21556.1"/>
    <property type="molecule type" value="Genomic_DNA"/>
</dbReference>
<accession>A0A9W6YVN4</accession>
<name>A0A9W6YVN4_AMBMO</name>
<feature type="transmembrane region" description="Helical" evidence="1">
    <location>
        <begin position="54"/>
        <end position="74"/>
    </location>
</feature>
<gene>
    <name evidence="2" type="ORF">Amon01_000208200</name>
</gene>
<reference evidence="2" key="1">
    <citation type="submission" date="2023-04" db="EMBL/GenBank/DDBJ databases">
        <title>Ambrosiozyma monospora NBRC 1965.</title>
        <authorList>
            <person name="Ichikawa N."/>
            <person name="Sato H."/>
            <person name="Tonouchi N."/>
        </authorList>
    </citation>
    <scope>NUCLEOTIDE SEQUENCE</scope>
    <source>
        <strain evidence="2">NBRC 1965</strain>
    </source>
</reference>
<dbReference type="PANTHER" id="PTHR37852:SF1">
    <property type="entry name" value="HIG1 DOMAIN-CONTAINING PROTEIN"/>
    <property type="match status" value="1"/>
</dbReference>
<keyword evidence="1" id="KW-0812">Transmembrane</keyword>